<organism evidence="1 2">
    <name type="scientific">Crocosphaera subtropica (strain ATCC 51142 / BH68)</name>
    <name type="common">Cyanothece sp. (strain ATCC 51142)</name>
    <dbReference type="NCBI Taxonomy" id="43989"/>
    <lineage>
        <taxon>Bacteria</taxon>
        <taxon>Bacillati</taxon>
        <taxon>Cyanobacteriota</taxon>
        <taxon>Cyanophyceae</taxon>
        <taxon>Oscillatoriophycideae</taxon>
        <taxon>Chroococcales</taxon>
        <taxon>Aphanothecaceae</taxon>
        <taxon>Crocosphaera</taxon>
        <taxon>Crocosphaera subtropica</taxon>
    </lineage>
</organism>
<dbReference type="InterPro" id="IPR035069">
    <property type="entry name" value="TTHA1013/TTHA0281-like"/>
</dbReference>
<dbReference type="HOGENOM" id="CLU_140890_1_0_3"/>
<protein>
    <submittedName>
        <fullName evidence="1">Uncharacterized protein</fullName>
    </submittedName>
</protein>
<accession>B1X2E6</accession>
<evidence type="ECO:0000313" key="1">
    <source>
        <dbReference type="EMBL" id="ACB54307.1"/>
    </source>
</evidence>
<evidence type="ECO:0000313" key="2">
    <source>
        <dbReference type="Proteomes" id="UP000001203"/>
    </source>
</evidence>
<sequence length="158" mass="17713">MIFRRTQVDFIFPYTIAKEDGEFLITFPDIPEALTSTHTSVDINATAYDCLIAALGGYIDDRRDIPEPSPKSSTQEIVVIPQLMAAKLSLYIAMRREGMTNVDLAQRLNVDEKIVRRMLDLDYSTKIQSISNALQNVFSESYQLITSLDISSGDSAKL</sequence>
<keyword evidence="2" id="KW-1185">Reference proteome</keyword>
<dbReference type="Gene3D" id="3.30.160.250">
    <property type="match status" value="1"/>
</dbReference>
<reference evidence="1 2" key="1">
    <citation type="journal article" date="2008" name="Proc. Natl. Acad. Sci. U.S.A.">
        <title>The genome of Cyanothece 51142, a unicellular diazotrophic cyanobacterium important in the marine nitrogen cycle.</title>
        <authorList>
            <person name="Welsh E.A."/>
            <person name="Liberton M."/>
            <person name="Stoeckel J."/>
            <person name="Loh T."/>
            <person name="Elvitigala T."/>
            <person name="Wang C."/>
            <person name="Wollam A."/>
            <person name="Fulton R.S."/>
            <person name="Clifton S.W."/>
            <person name="Jacobs J.M."/>
            <person name="Aurora R."/>
            <person name="Ghosh B.K."/>
            <person name="Sherman L.A."/>
            <person name="Smith R.D."/>
            <person name="Wilson R.K."/>
            <person name="Pakrasi H.B."/>
        </authorList>
    </citation>
    <scope>NUCLEOTIDE SEQUENCE [LARGE SCALE GENOMIC DNA]</scope>
    <source>
        <strain evidence="2">ATCC 51142 / BH68</strain>
    </source>
</reference>
<dbReference type="SUPFAM" id="SSF143100">
    <property type="entry name" value="TTHA1013/TTHA0281-like"/>
    <property type="match status" value="1"/>
</dbReference>
<dbReference type="KEGG" id="cyt:cce_4961"/>
<gene>
    <name evidence="1" type="ordered locus">cce_4961</name>
</gene>
<dbReference type="AlphaFoldDB" id="B1X2E6"/>
<dbReference type="Proteomes" id="UP000001203">
    <property type="component" value="Chromosome linear"/>
</dbReference>
<proteinExistence type="predicted"/>
<name>B1X2E6_CROS5</name>
<dbReference type="OrthoDB" id="5772151at2"/>
<dbReference type="EMBL" id="CP000807">
    <property type="protein sequence ID" value="ACB54307.1"/>
    <property type="molecule type" value="Genomic_DNA"/>
</dbReference>
<dbReference type="eggNOG" id="COG1598">
    <property type="taxonomic scope" value="Bacteria"/>
</dbReference>